<evidence type="ECO:0000313" key="1">
    <source>
        <dbReference type="EMBL" id="AXI03655.1"/>
    </source>
</evidence>
<proteinExistence type="predicted"/>
<accession>A0A345P8P6</accession>
<dbReference type="Proteomes" id="UP000253940">
    <property type="component" value="Chromosome"/>
</dbReference>
<name>A0A345P8P6_9GAMM</name>
<dbReference type="KEGG" id="mbah:HYN46_12940"/>
<evidence type="ECO:0000313" key="2">
    <source>
        <dbReference type="Proteomes" id="UP000253940"/>
    </source>
</evidence>
<reference evidence="1 2" key="1">
    <citation type="submission" date="2018-07" db="EMBL/GenBank/DDBJ databases">
        <title>Genome sequencing of Moraxellaceae gen. HYN0046.</title>
        <authorList>
            <person name="Kim M."/>
            <person name="Yi H."/>
        </authorList>
    </citation>
    <scope>NUCLEOTIDE SEQUENCE [LARGE SCALE GENOMIC DNA]</scope>
    <source>
        <strain evidence="1 2">HYN0046</strain>
    </source>
</reference>
<gene>
    <name evidence="1" type="ORF">HYN46_12940</name>
</gene>
<protein>
    <submittedName>
        <fullName evidence="1">Uncharacterized protein</fullName>
    </submittedName>
</protein>
<dbReference type="AlphaFoldDB" id="A0A345P8P6"/>
<sequence>MSINAPFLASTVQDRITTELEGLYQRTRSRVSDADKKLGLELLIEANCDLLDTCFGSIFEELSRLQPSKDLLDANAVIEDIKSKARHYIRWIGPFISNDRLPPVIAHYYTLMHQMDLGSGSKPYMAFNITTDFAAVLKQALAKLSDGRVTDVQEIVDLLVEVFDETLQPLLIRPKELMKFNFVVNKTLDGVISIVKMLNKHMLRKLAPSIPMNLYPVVARHLEEFLIA</sequence>
<organism evidence="1 2">
    <name type="scientific">Aquirhabdus parva</name>
    <dbReference type="NCBI Taxonomy" id="2283318"/>
    <lineage>
        <taxon>Bacteria</taxon>
        <taxon>Pseudomonadati</taxon>
        <taxon>Pseudomonadota</taxon>
        <taxon>Gammaproteobacteria</taxon>
        <taxon>Moraxellales</taxon>
        <taxon>Moraxellaceae</taxon>
        <taxon>Aquirhabdus</taxon>
    </lineage>
</organism>
<keyword evidence="2" id="KW-1185">Reference proteome</keyword>
<dbReference type="EMBL" id="CP031222">
    <property type="protein sequence ID" value="AXI03655.1"/>
    <property type="molecule type" value="Genomic_DNA"/>
</dbReference>
<dbReference type="OrthoDB" id="9127034at2"/>
<dbReference type="RefSeq" id="WP_114899763.1">
    <property type="nucleotide sequence ID" value="NZ_CP031222.1"/>
</dbReference>